<proteinExistence type="predicted"/>
<gene>
    <name evidence="2" type="ORF">QJS04_geneDACA014486</name>
</gene>
<dbReference type="AlphaFoldDB" id="A0AAV9APG5"/>
<reference evidence="2" key="1">
    <citation type="journal article" date="2023" name="Nat. Commun.">
        <title>Diploid and tetraploid genomes of Acorus and the evolution of monocots.</title>
        <authorList>
            <person name="Ma L."/>
            <person name="Liu K.W."/>
            <person name="Li Z."/>
            <person name="Hsiao Y.Y."/>
            <person name="Qi Y."/>
            <person name="Fu T."/>
            <person name="Tang G.D."/>
            <person name="Zhang D."/>
            <person name="Sun W.H."/>
            <person name="Liu D.K."/>
            <person name="Li Y."/>
            <person name="Chen G.Z."/>
            <person name="Liu X.D."/>
            <person name="Liao X.Y."/>
            <person name="Jiang Y.T."/>
            <person name="Yu X."/>
            <person name="Hao Y."/>
            <person name="Huang J."/>
            <person name="Zhao X.W."/>
            <person name="Ke S."/>
            <person name="Chen Y.Y."/>
            <person name="Wu W.L."/>
            <person name="Hsu J.L."/>
            <person name="Lin Y.F."/>
            <person name="Huang M.D."/>
            <person name="Li C.Y."/>
            <person name="Huang L."/>
            <person name="Wang Z.W."/>
            <person name="Zhao X."/>
            <person name="Zhong W.Y."/>
            <person name="Peng D.H."/>
            <person name="Ahmad S."/>
            <person name="Lan S."/>
            <person name="Zhang J.S."/>
            <person name="Tsai W.C."/>
            <person name="Van de Peer Y."/>
            <person name="Liu Z.J."/>
        </authorList>
    </citation>
    <scope>NUCLEOTIDE SEQUENCE</scope>
    <source>
        <strain evidence="2">SCP</strain>
    </source>
</reference>
<feature type="compositionally biased region" description="Basic and acidic residues" evidence="1">
    <location>
        <begin position="310"/>
        <end position="321"/>
    </location>
</feature>
<dbReference type="PANTHER" id="PTHR34285">
    <property type="entry name" value="OS08G0510800 PROTEIN"/>
    <property type="match status" value="1"/>
</dbReference>
<dbReference type="Proteomes" id="UP001179952">
    <property type="component" value="Unassembled WGS sequence"/>
</dbReference>
<evidence type="ECO:0000313" key="3">
    <source>
        <dbReference type="Proteomes" id="UP001179952"/>
    </source>
</evidence>
<evidence type="ECO:0000256" key="1">
    <source>
        <dbReference type="SAM" id="MobiDB-lite"/>
    </source>
</evidence>
<name>A0AAV9APG5_ACOGR</name>
<dbReference type="PANTHER" id="PTHR34285:SF3">
    <property type="entry name" value="OS08G0510800 PROTEIN"/>
    <property type="match status" value="1"/>
</dbReference>
<keyword evidence="3" id="KW-1185">Reference proteome</keyword>
<reference evidence="2" key="2">
    <citation type="submission" date="2023-06" db="EMBL/GenBank/DDBJ databases">
        <authorList>
            <person name="Ma L."/>
            <person name="Liu K.-W."/>
            <person name="Li Z."/>
            <person name="Hsiao Y.-Y."/>
            <person name="Qi Y."/>
            <person name="Fu T."/>
            <person name="Tang G."/>
            <person name="Zhang D."/>
            <person name="Sun W.-H."/>
            <person name="Liu D.-K."/>
            <person name="Li Y."/>
            <person name="Chen G.-Z."/>
            <person name="Liu X.-D."/>
            <person name="Liao X.-Y."/>
            <person name="Jiang Y.-T."/>
            <person name="Yu X."/>
            <person name="Hao Y."/>
            <person name="Huang J."/>
            <person name="Zhao X.-W."/>
            <person name="Ke S."/>
            <person name="Chen Y.-Y."/>
            <person name="Wu W.-L."/>
            <person name="Hsu J.-L."/>
            <person name="Lin Y.-F."/>
            <person name="Huang M.-D."/>
            <person name="Li C.-Y."/>
            <person name="Huang L."/>
            <person name="Wang Z.-W."/>
            <person name="Zhao X."/>
            <person name="Zhong W.-Y."/>
            <person name="Peng D.-H."/>
            <person name="Ahmad S."/>
            <person name="Lan S."/>
            <person name="Zhang J.-S."/>
            <person name="Tsai W.-C."/>
            <person name="Van De Peer Y."/>
            <person name="Liu Z.-J."/>
        </authorList>
    </citation>
    <scope>NUCLEOTIDE SEQUENCE</scope>
    <source>
        <strain evidence="2">SCP</strain>
        <tissue evidence="2">Leaves</tissue>
    </source>
</reference>
<protein>
    <submittedName>
        <fullName evidence="2">Uncharacterized protein</fullName>
    </submittedName>
</protein>
<accession>A0AAV9APG5</accession>
<feature type="region of interest" description="Disordered" evidence="1">
    <location>
        <begin position="282"/>
        <end position="321"/>
    </location>
</feature>
<organism evidence="2 3">
    <name type="scientific">Acorus gramineus</name>
    <name type="common">Dwarf sweet flag</name>
    <dbReference type="NCBI Taxonomy" id="55184"/>
    <lineage>
        <taxon>Eukaryota</taxon>
        <taxon>Viridiplantae</taxon>
        <taxon>Streptophyta</taxon>
        <taxon>Embryophyta</taxon>
        <taxon>Tracheophyta</taxon>
        <taxon>Spermatophyta</taxon>
        <taxon>Magnoliopsida</taxon>
        <taxon>Liliopsida</taxon>
        <taxon>Acoraceae</taxon>
        <taxon>Acorus</taxon>
    </lineage>
</organism>
<sequence>MKASVKFRDERTPLFRAKVPLRILGFPFSSALSAGDTKELRLDLSTAFDSGPSLRLSYRPNDPSNPFSLAVTTGVGPLGSPSGAPMSISAEFGLIGGGGRSPAFLLQLKPRIGDFSIRRSSRSPIEPPPPVPAAKIVDGEELTEISNGFSPENSSAAAAAAAAGGSMDRLFSGVEVCTRSVLPIWDRAAVKFRWGVRLPSEVKDPTAQISFQRVPLLIARKISIAHVATSPKERAKVPPADVAASDADTCISLRRQMESLQEESGVLKKALEEVRAEVLAAKAGPGGSENKKRREENSNGGKPLGGMKVKAVESGRKSAAAEEELKKALTGVAAAGA</sequence>
<comment type="caution">
    <text evidence="2">The sequence shown here is derived from an EMBL/GenBank/DDBJ whole genome shotgun (WGS) entry which is preliminary data.</text>
</comment>
<evidence type="ECO:0000313" key="2">
    <source>
        <dbReference type="EMBL" id="KAK1265952.1"/>
    </source>
</evidence>
<dbReference type="EMBL" id="JAUJYN010000007">
    <property type="protein sequence ID" value="KAK1265952.1"/>
    <property type="molecule type" value="Genomic_DNA"/>
</dbReference>